<dbReference type="AlphaFoldDB" id="X1S1S1"/>
<proteinExistence type="predicted"/>
<comment type="caution">
    <text evidence="1">The sequence shown here is derived from an EMBL/GenBank/DDBJ whole genome shotgun (WGS) entry which is preliminary data.</text>
</comment>
<dbReference type="EMBL" id="BARW01008730">
    <property type="protein sequence ID" value="GAI86957.1"/>
    <property type="molecule type" value="Genomic_DNA"/>
</dbReference>
<gene>
    <name evidence="1" type="ORF">S12H4_17791</name>
</gene>
<protein>
    <submittedName>
        <fullName evidence="1">Uncharacterized protein</fullName>
    </submittedName>
</protein>
<organism evidence="1">
    <name type="scientific">marine sediment metagenome</name>
    <dbReference type="NCBI Taxonomy" id="412755"/>
    <lineage>
        <taxon>unclassified sequences</taxon>
        <taxon>metagenomes</taxon>
        <taxon>ecological metagenomes</taxon>
    </lineage>
</organism>
<accession>X1S1S1</accession>
<evidence type="ECO:0000313" key="1">
    <source>
        <dbReference type="EMBL" id="GAI86957.1"/>
    </source>
</evidence>
<name>X1S1S1_9ZZZZ</name>
<reference evidence="1" key="1">
    <citation type="journal article" date="2014" name="Front. Microbiol.">
        <title>High frequency of phylogenetically diverse reductive dehalogenase-homologous genes in deep subseafloor sedimentary metagenomes.</title>
        <authorList>
            <person name="Kawai M."/>
            <person name="Futagami T."/>
            <person name="Toyoda A."/>
            <person name="Takaki Y."/>
            <person name="Nishi S."/>
            <person name="Hori S."/>
            <person name="Arai W."/>
            <person name="Tsubouchi T."/>
            <person name="Morono Y."/>
            <person name="Uchiyama I."/>
            <person name="Ito T."/>
            <person name="Fujiyama A."/>
            <person name="Inagaki F."/>
            <person name="Takami H."/>
        </authorList>
    </citation>
    <scope>NUCLEOTIDE SEQUENCE</scope>
    <source>
        <strain evidence="1">Expedition CK06-06</strain>
    </source>
</reference>
<sequence length="52" mass="6173">MTEIRNAILKALIKNDIFPSPFIELSVWIEMYVPNMFDKDIMDALREEEENV</sequence>